<reference evidence="1" key="1">
    <citation type="submission" date="2021-03" db="UniProtKB">
        <authorList>
            <consortium name="EnsemblPlants"/>
        </authorList>
    </citation>
    <scope>IDENTIFICATION</scope>
</reference>
<sequence length="64" mass="7546">MPNPADKVHYIVRFRDWRLTHLVTLALDVPKIGTIRSSEFSNRRLLVFQLPFSFQGLSERDSWS</sequence>
<name>A0A803RAX9_CANSA</name>
<accession>A0A803RAX9</accession>
<keyword evidence="2" id="KW-1185">Reference proteome</keyword>
<dbReference type="AlphaFoldDB" id="A0A803RAX9"/>
<protein>
    <submittedName>
        <fullName evidence="1">Uncharacterized protein</fullName>
    </submittedName>
</protein>
<evidence type="ECO:0000313" key="2">
    <source>
        <dbReference type="Proteomes" id="UP000596661"/>
    </source>
</evidence>
<organism evidence="1 2">
    <name type="scientific">Cannabis sativa</name>
    <name type="common">Hemp</name>
    <name type="synonym">Marijuana</name>
    <dbReference type="NCBI Taxonomy" id="3483"/>
    <lineage>
        <taxon>Eukaryota</taxon>
        <taxon>Viridiplantae</taxon>
        <taxon>Streptophyta</taxon>
        <taxon>Embryophyta</taxon>
        <taxon>Tracheophyta</taxon>
        <taxon>Spermatophyta</taxon>
        <taxon>Magnoliopsida</taxon>
        <taxon>eudicotyledons</taxon>
        <taxon>Gunneridae</taxon>
        <taxon>Pentapetalae</taxon>
        <taxon>rosids</taxon>
        <taxon>fabids</taxon>
        <taxon>Rosales</taxon>
        <taxon>Cannabaceae</taxon>
        <taxon>Cannabis</taxon>
    </lineage>
</organism>
<proteinExistence type="predicted"/>
<dbReference type="Proteomes" id="UP000596661">
    <property type="component" value="Unassembled WGS sequence"/>
</dbReference>
<dbReference type="EMBL" id="UZAU01000815">
    <property type="status" value="NOT_ANNOTATED_CDS"/>
    <property type="molecule type" value="Genomic_DNA"/>
</dbReference>
<evidence type="ECO:0000313" key="1">
    <source>
        <dbReference type="EnsemblPlants" id="cds.novel_model_7210_5bd9a17a"/>
    </source>
</evidence>
<dbReference type="Gramene" id="novel_model_7210_5bd9a17a">
    <property type="protein sequence ID" value="cds.novel_model_7210_5bd9a17a"/>
    <property type="gene ID" value="novel_gene_3791_5bd9a17a"/>
</dbReference>
<dbReference type="EnsemblPlants" id="novel_model_7210_5bd9a17a">
    <property type="protein sequence ID" value="cds.novel_model_7210_5bd9a17a"/>
    <property type="gene ID" value="novel_gene_3791_5bd9a17a"/>
</dbReference>